<proteinExistence type="predicted"/>
<gene>
    <name evidence="1" type="ORF">C7419_105175</name>
</gene>
<organism evidence="1 2">
    <name type="scientific">Cupriavidus plantarum</name>
    <dbReference type="NCBI Taxonomy" id="942865"/>
    <lineage>
        <taxon>Bacteria</taxon>
        <taxon>Pseudomonadati</taxon>
        <taxon>Pseudomonadota</taxon>
        <taxon>Betaproteobacteria</taxon>
        <taxon>Burkholderiales</taxon>
        <taxon>Burkholderiaceae</taxon>
        <taxon>Cupriavidus</taxon>
    </lineage>
</organism>
<evidence type="ECO:0000313" key="2">
    <source>
        <dbReference type="Proteomes" id="UP000245754"/>
    </source>
</evidence>
<name>A0A316ENC4_9BURK</name>
<dbReference type="AlphaFoldDB" id="A0A316ENC4"/>
<dbReference type="EMBL" id="QGGT01000005">
    <property type="protein sequence ID" value="PWK33181.1"/>
    <property type="molecule type" value="Genomic_DNA"/>
</dbReference>
<comment type="caution">
    <text evidence="1">The sequence shown here is derived from an EMBL/GenBank/DDBJ whole genome shotgun (WGS) entry which is preliminary data.</text>
</comment>
<accession>A0A316ENC4</accession>
<protein>
    <submittedName>
        <fullName evidence="1">Uncharacterized protein</fullName>
    </submittedName>
</protein>
<keyword evidence="2" id="KW-1185">Reference proteome</keyword>
<dbReference type="Proteomes" id="UP000245754">
    <property type="component" value="Unassembled WGS sequence"/>
</dbReference>
<sequence>MMQTESVTAESVPPPNRTMRAASRILFGLLLGLPLFVPGTSIAEPDIAHCERVDAAQLRSASEETLLFLRCRARRLAYDAPDLKGVSQRTRDDLVFACMDQAEAVEHQLRVGRGYTRESLARRKCDDWQNTGKGG</sequence>
<dbReference type="RefSeq" id="WP_258308095.1">
    <property type="nucleotide sequence ID" value="NZ_QGGT01000005.1"/>
</dbReference>
<reference evidence="1 2" key="1">
    <citation type="submission" date="2018-05" db="EMBL/GenBank/DDBJ databases">
        <title>Genomic Encyclopedia of Type Strains, Phase IV (KMG-V): Genome sequencing to study the core and pangenomes of soil and plant-associated prokaryotes.</title>
        <authorList>
            <person name="Whitman W."/>
        </authorList>
    </citation>
    <scope>NUCLEOTIDE SEQUENCE [LARGE SCALE GENOMIC DNA]</scope>
    <source>
        <strain evidence="1 2">SLV-132</strain>
    </source>
</reference>
<evidence type="ECO:0000313" key="1">
    <source>
        <dbReference type="EMBL" id="PWK33181.1"/>
    </source>
</evidence>